<dbReference type="AlphaFoldDB" id="Q9NJE6"/>
<gene>
    <name evidence="1" type="primary">tvp15</name>
</gene>
<dbReference type="EMBL" id="AF153015">
    <property type="protein sequence ID" value="AAF73224.1"/>
    <property type="molecule type" value="Genomic_DNA"/>
</dbReference>
<sequence>MAQYQDEVILMAQYQDEVTLLARHETIAEFEGIQHIPCRFRTAECPDRCNHATDVAIFKVLEYTKYEKPGEYGDPKQEKIRVDIKKQIFNQDPKIQEFCKSHLEVGKKYRVCYDHLYVKQNGMNRPERPTTEVTPL</sequence>
<reference evidence="1" key="2">
    <citation type="journal article" date="2001" name="Arch. Med. Res.">
        <title>Trichomonas vaginalis has two fibronectin-like iron-regulated genes.</title>
        <authorList>
            <person name="Crouch M.V."/>
            <person name="Alderete J.F."/>
        </authorList>
    </citation>
    <scope>NUCLEOTIDE SEQUENCE</scope>
</reference>
<organism evidence="1">
    <name type="scientific">Trichomonas vaginalis</name>
    <dbReference type="NCBI Taxonomy" id="5722"/>
    <lineage>
        <taxon>Eukaryota</taxon>
        <taxon>Metamonada</taxon>
        <taxon>Parabasalia</taxon>
        <taxon>Trichomonadida</taxon>
        <taxon>Trichomonadidae</taxon>
        <taxon>Trichomonas</taxon>
    </lineage>
</organism>
<evidence type="ECO:0000313" key="1">
    <source>
        <dbReference type="EMBL" id="AAF73224.1"/>
    </source>
</evidence>
<dbReference type="VEuPathDB" id="TrichDB:TVAGG3_0309290"/>
<reference evidence="1" key="1">
    <citation type="submission" date="1999-05" db="EMBL/GenBank/DDBJ databases">
        <authorList>
            <person name="Crouch M.-L."/>
            <person name="Alderete J.F."/>
        </authorList>
    </citation>
    <scope>NUCLEOTIDE SEQUENCE</scope>
</reference>
<proteinExistence type="predicted"/>
<name>Q9NJE6_TRIVA</name>
<accession>Q9NJE6</accession>
<dbReference type="VEuPathDB" id="TrichDB:TVAG_329690"/>
<protein>
    <submittedName>
        <fullName evidence="1">Tvp15</fullName>
    </submittedName>
</protein>